<protein>
    <submittedName>
        <fullName evidence="2">Uncharacterized protein</fullName>
    </submittedName>
</protein>
<sequence length="1471" mass="161992">MSTDEDQGATSDWRTGDLACVQPTIEKGEFALIVPPQTITWLGRLLSALRTSSEPGCVCDGETPLYPPAVAAVVGPRCPTWNPQGVYFSPSLQHAVNLHRQDLELNHQVVTHFERFHGVNCRPASPDDSLPEVQHLIPGIPVFASLQCVDAGCRKLSDDVSLRKNGAQRKHHKKAMVPVHLLGRPGMPIAVLVSTRQDARDHECAASLHWTQKSGRGASVLTPDGDTDTYYFKGQLPGTSGPIVLACKHEAILSGYGPLDVRCAALLYGHFAVVPDYNVVVSGSFDFQTRPGHRYDVTRVISKIVGSDEAGARRLKQHLQRHFPPLVHPKSRPTLTAPRIRAPPEVAPLRLTARSVCESCGTDVAFNLRSRWKCPQANCRAINDSVSPVMSWSSGKRHWPLPGYQDPAVALLSGSVVQRSLTSSTVVVRADAASPAKHWEALIQALRSSSSFASVMLTSLPGATDAPGTELYNRRRLHPQFGKALRGAFFCYLGDIDQKMRAAHPQKQLSTLMLSTKMRKKAARHLSHAICTVFKLLLGWSTALPGHVCSRAFDRFRRPTADGYLPLADLVGAIMEVCNEKRVTTNTSIIDVLEMACVLQCVGQSDPSSHDAPASPDGRFQAQVQWRTASSILLRLDSICRGLQLLTEGQNLWNAGESPCHRLRVRIYGFEEFDVGGCSGSNDEKGYMSAAPGGHISTAVEANASSTELSVASTHIWKDYLTASYLPGCLKEAISKFALQRKKALEASVLVRYADAPDEHSVRVIHRGEEHNVSMARFECAGLAATSDLVNFINCFLFPRSFLSNHRDLLSRLFSPENDTDVETLILSLQEPLHVAHEQLSSSKRDSVNRENILLLGQELLRRFYVVLSTRVPYLVSPEALAGLRWAGKQKDVVFGPKGLLLLILRPMETTFRSRGAEARLLPRELSEVLILYLALVRPLELEAAKTVAHRDMLSSYVFVPGGRESSKKRWTTHYRDGAFNHALATISVLQSNSVVVHRAIKRFSIVWRRHVYLAQSSVATSVLDIQGQHTAGTATRSYAVNHTFQQAGFGVRRLVESLAVCDAAQGGALSGRLPSRSYVANSPISRSESDIDHLVFSNHAFALARAAFNCSSQYRLLRDPVERAVYALNNVYSLTFLLAEDSSDTMLLEDLSCLMNVVGDLLYGPGSREPRRTAEQIGHDIFMYLLAAAVETMRQAHFLWREGDPKESPGLELGLQPWSDDFIDFREDLKQWPEEQWKKITLAWNTYSATTSCSRPDALNLDSGRLAKDLARQQVSQCWVEIVHRCELVCGRSGCKLEEHVAVPRERSDPPAIAELAPQGKKRQQKTVRADPPRRMAMRRSKVELSSFTTERVATIPAPVTITRTPRTKLAVSAHGAGQSKIPEVARDVGPSTIEEQATSGRPVARIQPSRKRVRKTSIEIAESSSDPEHSVVFVQKGGVRAKPPRKRARKAGAAASSSGSGVVIRKRGT</sequence>
<reference evidence="2 3" key="1">
    <citation type="journal article" date="2019" name="New Phytol.">
        <title>Comparative genomics reveals unique wood-decay strategies and fruiting body development in the Schizophyllaceae.</title>
        <authorList>
            <person name="Almasi E."/>
            <person name="Sahu N."/>
            <person name="Krizsan K."/>
            <person name="Balint B."/>
            <person name="Kovacs G.M."/>
            <person name="Kiss B."/>
            <person name="Cseklye J."/>
            <person name="Drula E."/>
            <person name="Henrissat B."/>
            <person name="Nagy I."/>
            <person name="Chovatia M."/>
            <person name="Adam C."/>
            <person name="LaButti K."/>
            <person name="Lipzen A."/>
            <person name="Riley R."/>
            <person name="Grigoriev I.V."/>
            <person name="Nagy L.G."/>
        </authorList>
    </citation>
    <scope>NUCLEOTIDE SEQUENCE [LARGE SCALE GENOMIC DNA]</scope>
    <source>
        <strain evidence="2 3">NL-1724</strain>
    </source>
</reference>
<accession>A0A550BTN0</accession>
<organism evidence="2 3">
    <name type="scientific">Schizophyllum amplum</name>
    <dbReference type="NCBI Taxonomy" id="97359"/>
    <lineage>
        <taxon>Eukaryota</taxon>
        <taxon>Fungi</taxon>
        <taxon>Dikarya</taxon>
        <taxon>Basidiomycota</taxon>
        <taxon>Agaricomycotina</taxon>
        <taxon>Agaricomycetes</taxon>
        <taxon>Agaricomycetidae</taxon>
        <taxon>Agaricales</taxon>
        <taxon>Schizophyllaceae</taxon>
        <taxon>Schizophyllum</taxon>
    </lineage>
</organism>
<feature type="region of interest" description="Disordered" evidence="1">
    <location>
        <begin position="1312"/>
        <end position="1334"/>
    </location>
</feature>
<proteinExistence type="predicted"/>
<dbReference type="Proteomes" id="UP000320762">
    <property type="component" value="Unassembled WGS sequence"/>
</dbReference>
<gene>
    <name evidence="2" type="ORF">BD626DRAFT_576427</name>
</gene>
<dbReference type="EMBL" id="VDMD01000089">
    <property type="protein sequence ID" value="TRM55897.1"/>
    <property type="molecule type" value="Genomic_DNA"/>
</dbReference>
<feature type="region of interest" description="Disordered" evidence="1">
    <location>
        <begin position="1419"/>
        <end position="1471"/>
    </location>
</feature>
<evidence type="ECO:0000313" key="2">
    <source>
        <dbReference type="EMBL" id="TRM55897.1"/>
    </source>
</evidence>
<keyword evidence="3" id="KW-1185">Reference proteome</keyword>
<dbReference type="OrthoDB" id="3070594at2759"/>
<comment type="caution">
    <text evidence="2">The sequence shown here is derived from an EMBL/GenBank/DDBJ whole genome shotgun (WGS) entry which is preliminary data.</text>
</comment>
<name>A0A550BTN0_9AGAR</name>
<feature type="compositionally biased region" description="Low complexity" evidence="1">
    <location>
        <begin position="1453"/>
        <end position="1465"/>
    </location>
</feature>
<evidence type="ECO:0000256" key="1">
    <source>
        <dbReference type="SAM" id="MobiDB-lite"/>
    </source>
</evidence>
<evidence type="ECO:0000313" key="3">
    <source>
        <dbReference type="Proteomes" id="UP000320762"/>
    </source>
</evidence>